<evidence type="ECO:0000259" key="9">
    <source>
        <dbReference type="PROSITE" id="PS51212"/>
    </source>
</evidence>
<reference evidence="10 11" key="1">
    <citation type="journal article" date="2020" name="ISME J.">
        <title>Uncovering the hidden diversity of litter-decomposition mechanisms in mushroom-forming fungi.</title>
        <authorList>
            <person name="Floudas D."/>
            <person name="Bentzer J."/>
            <person name="Ahren D."/>
            <person name="Johansson T."/>
            <person name="Persson P."/>
            <person name="Tunlid A."/>
        </authorList>
    </citation>
    <scope>NUCLEOTIDE SEQUENCE [LARGE SCALE GENOMIC DNA]</scope>
    <source>
        <strain evidence="10 11">CBS 175.51</strain>
    </source>
</reference>
<protein>
    <recommendedName>
        <fullName evidence="9">WSC domain-containing protein</fullName>
    </recommendedName>
</protein>
<dbReference type="InterPro" id="IPR005197">
    <property type="entry name" value="Glyco_hydro_71"/>
</dbReference>
<dbReference type="Pfam" id="PF01822">
    <property type="entry name" value="WSC"/>
    <property type="match status" value="4"/>
</dbReference>
<sequence>MAVRSVLPLLLGIFLAASPLLPTCAARSHSLRSPHHARHAHGTSPNLVNGTLPWGSEPQLLEKRAGEKYVFMHHIVGNTYVRLPSRLSYRVSDIDGLECRYPYTPTDWENDLREIAAKGVDAIALNIGSADWQRTQVQAAFDAAKRINTPVKLFFSFDFTEMPCDLGDIVSRINTFAGYPNQFKVGGRTFVSSYAGDCLGNGGWASLKAQTGNAYVMPFIWGLEGQFGNWNALDSWYCWGCAYPQGNYDKNTDDDKFYMSQLGSRYATTVSAWQFTHFSYKNWYLRGDNWLLNNRWEQLMSMRNDLTFVEMLTWNDFGEANYFGPIRGAQPSGTYWADNFPHTAWFDMSEYYIRAFKSGSYPAITKDVIYYWSKPHPAGAIASGDSIGRGNGFDWAMDNLWAVAFATSPAQVTLKLGGSSKTFDVPAGVSKLTIPASPGRITVQMVRNGQTVINETPAGFEYVQNPVRYNLNAYVGSAIGAAKVETTTTTSTTLTTSTTSATSTTTTTTSSTTTTTAPTATTTTVSGSTWTFQGCFEDRSDQRILDGLFTSAGSNTVSQCLASCASAGFAYGGVEYGRECFCGASPRAGAAVKPASDCAMPCAGNSAELCGSGNRLGLYSRPPSTSTTTTSTAAPTTTSVGGATWTYRGCFVDPGDKRVLYDGGFTSVLTNTIPQCLSTCLSKGYAFAGVEYGRECYCGTEVRAGAQGSAEGQCSQACAGDSSQLCGGGNRIGVYSRALTGTTSTTTTTTSTISTTTSTTSTSTTSTATGAAVTVTAFNPKGCIAEGTTGTRRALTGPSYTRGDLTPQVCNSLCASYNYAGVENGNECYCGNNISNNGATGNILPASSCSVACTGDASQKCGGSWTLNLSVKAPTVFTAQGCFADGGDRMLRGYSTSRSGMTNEMCVGICVERGFGMAATQNGGECFCGNEIWKTGGVGVGVASSECGMKCSGNSAQNCGSAWRNSLFIRA</sequence>
<dbReference type="GO" id="GO:0005886">
    <property type="term" value="C:plasma membrane"/>
    <property type="evidence" value="ECO:0007669"/>
    <property type="project" value="TreeGrafter"/>
</dbReference>
<feature type="region of interest" description="Disordered" evidence="7">
    <location>
        <begin position="746"/>
        <end position="765"/>
    </location>
</feature>
<dbReference type="Gene3D" id="3.20.20.80">
    <property type="entry name" value="Glycosidases"/>
    <property type="match status" value="1"/>
</dbReference>
<feature type="region of interest" description="Disordered" evidence="7">
    <location>
        <begin position="489"/>
        <end position="512"/>
    </location>
</feature>
<dbReference type="Pfam" id="PF03659">
    <property type="entry name" value="Glyco_hydro_71"/>
    <property type="match status" value="1"/>
</dbReference>
<accession>A0A8H5FF59</accession>
<dbReference type="OrthoDB" id="3257981at2759"/>
<evidence type="ECO:0000256" key="4">
    <source>
        <dbReference type="ARBA" id="ARBA00022989"/>
    </source>
</evidence>
<dbReference type="Proteomes" id="UP000541558">
    <property type="component" value="Unassembled WGS sequence"/>
</dbReference>
<evidence type="ECO:0000256" key="7">
    <source>
        <dbReference type="SAM" id="MobiDB-lite"/>
    </source>
</evidence>
<keyword evidence="11" id="KW-1185">Reference proteome</keyword>
<dbReference type="CDD" id="cd11577">
    <property type="entry name" value="GH71"/>
    <property type="match status" value="1"/>
</dbReference>
<evidence type="ECO:0000256" key="5">
    <source>
        <dbReference type="ARBA" id="ARBA00023136"/>
    </source>
</evidence>
<name>A0A8H5FF59_9AGAR</name>
<evidence type="ECO:0000256" key="8">
    <source>
        <dbReference type="SAM" id="SignalP"/>
    </source>
</evidence>
<organism evidence="10 11">
    <name type="scientific">Ephemerocybe angulata</name>
    <dbReference type="NCBI Taxonomy" id="980116"/>
    <lineage>
        <taxon>Eukaryota</taxon>
        <taxon>Fungi</taxon>
        <taxon>Dikarya</taxon>
        <taxon>Basidiomycota</taxon>
        <taxon>Agaricomycotina</taxon>
        <taxon>Agaricomycetes</taxon>
        <taxon>Agaricomycetidae</taxon>
        <taxon>Agaricales</taxon>
        <taxon>Agaricineae</taxon>
        <taxon>Psathyrellaceae</taxon>
        <taxon>Ephemerocybe</taxon>
    </lineage>
</organism>
<evidence type="ECO:0000256" key="6">
    <source>
        <dbReference type="ARBA" id="ARBA00023180"/>
    </source>
</evidence>
<evidence type="ECO:0000313" key="11">
    <source>
        <dbReference type="Proteomes" id="UP000541558"/>
    </source>
</evidence>
<feature type="domain" description="WSC" evidence="9">
    <location>
        <begin position="529"/>
        <end position="622"/>
    </location>
</feature>
<evidence type="ECO:0000256" key="1">
    <source>
        <dbReference type="ARBA" id="ARBA00004167"/>
    </source>
</evidence>
<dbReference type="AlphaFoldDB" id="A0A8H5FF59"/>
<proteinExistence type="predicted"/>
<comment type="caution">
    <text evidence="10">The sequence shown here is derived from an EMBL/GenBank/DDBJ whole genome shotgun (WGS) entry which is preliminary data.</text>
</comment>
<keyword evidence="2" id="KW-0812">Transmembrane</keyword>
<dbReference type="PANTHER" id="PTHR24269:SF16">
    <property type="entry name" value="PROTEIN SLG1"/>
    <property type="match status" value="1"/>
</dbReference>
<feature type="signal peptide" evidence="8">
    <location>
        <begin position="1"/>
        <end position="25"/>
    </location>
</feature>
<evidence type="ECO:0000256" key="3">
    <source>
        <dbReference type="ARBA" id="ARBA00022729"/>
    </source>
</evidence>
<dbReference type="EMBL" id="JAACJK010000065">
    <property type="protein sequence ID" value="KAF5334900.1"/>
    <property type="molecule type" value="Genomic_DNA"/>
</dbReference>
<dbReference type="SMART" id="SM00321">
    <property type="entry name" value="WSC"/>
    <property type="match status" value="4"/>
</dbReference>
<dbReference type="InterPro" id="IPR051836">
    <property type="entry name" value="Kremen_rcpt"/>
</dbReference>
<comment type="subcellular location">
    <subcellularLocation>
        <location evidence="1">Membrane</location>
        <topology evidence="1">Single-pass membrane protein</topology>
    </subcellularLocation>
</comment>
<keyword evidence="3 8" id="KW-0732">Signal</keyword>
<keyword evidence="6" id="KW-0325">Glycoprotein</keyword>
<dbReference type="InterPro" id="IPR002889">
    <property type="entry name" value="WSC_carb-bd"/>
</dbReference>
<evidence type="ECO:0000313" key="10">
    <source>
        <dbReference type="EMBL" id="KAF5334900.1"/>
    </source>
</evidence>
<feature type="chain" id="PRO_5035003052" description="WSC domain-containing protein" evidence="8">
    <location>
        <begin position="26"/>
        <end position="971"/>
    </location>
</feature>
<dbReference type="PANTHER" id="PTHR24269">
    <property type="entry name" value="KREMEN PROTEIN"/>
    <property type="match status" value="1"/>
</dbReference>
<gene>
    <name evidence="10" type="ORF">D9611_010018</name>
</gene>
<dbReference type="PROSITE" id="PS51212">
    <property type="entry name" value="WSC"/>
    <property type="match status" value="4"/>
</dbReference>
<keyword evidence="4" id="KW-1133">Transmembrane helix</keyword>
<feature type="domain" description="WSC" evidence="9">
    <location>
        <begin position="777"/>
        <end position="873"/>
    </location>
</feature>
<evidence type="ECO:0000256" key="2">
    <source>
        <dbReference type="ARBA" id="ARBA00022692"/>
    </source>
</evidence>
<feature type="domain" description="WSC" evidence="9">
    <location>
        <begin position="876"/>
        <end position="971"/>
    </location>
</feature>
<dbReference type="GO" id="GO:0051118">
    <property type="term" value="F:glucan endo-1,3-alpha-glucosidase activity"/>
    <property type="evidence" value="ECO:0007669"/>
    <property type="project" value="InterPro"/>
</dbReference>
<keyword evidence="5" id="KW-0472">Membrane</keyword>
<feature type="domain" description="WSC" evidence="9">
    <location>
        <begin position="644"/>
        <end position="738"/>
    </location>
</feature>